<sequence>MSNGTGIAMRIQILPSGLIIGHVVPEEHPANGHITMKTDHVYELQFELAYGREQLRDIGEADVKMFDIQPGGCGLDKFIALAGGKHLTVKNGK</sequence>
<evidence type="ECO:0000313" key="1">
    <source>
        <dbReference type="EMBL" id="AMM43999.1"/>
    </source>
</evidence>
<name>A0A1L2CVH1_9CAUD</name>
<protein>
    <submittedName>
        <fullName evidence="1">Uncharacterized protein</fullName>
    </submittedName>
</protein>
<evidence type="ECO:0000313" key="2">
    <source>
        <dbReference type="Proteomes" id="UP000223891"/>
    </source>
</evidence>
<keyword evidence="2" id="KW-1185">Reference proteome</keyword>
<accession>A0A1L2CVH1</accession>
<dbReference type="Proteomes" id="UP000223891">
    <property type="component" value="Segment"/>
</dbReference>
<proteinExistence type="predicted"/>
<dbReference type="EMBL" id="KU574722">
    <property type="protein sequence ID" value="AMM43999.1"/>
    <property type="molecule type" value="Genomic_DNA"/>
</dbReference>
<gene>
    <name evidence="1" type="ORF">CBB_436</name>
</gene>
<reference evidence="2" key="1">
    <citation type="submission" date="2016-01" db="EMBL/GenBank/DDBJ databases">
        <title>Isolation and Characterization of Enterobacteria phage CBB.</title>
        <authorList>
            <person name="Buttimer C.T.H."/>
            <person name="Hendrix H."/>
            <person name="Alexandre H."/>
            <person name="O'Mahony J."/>
            <person name="Lavigne R."/>
            <person name="Coffey A."/>
        </authorList>
    </citation>
    <scope>NUCLEOTIDE SEQUENCE [LARGE SCALE GENOMIC DNA]</scope>
</reference>
<organism evidence="1 2">
    <name type="scientific">Pectobacterium phage vB_PcaM_CBB</name>
    <dbReference type="NCBI Taxonomy" id="2772511"/>
    <lineage>
        <taxon>Viruses</taxon>
        <taxon>Duplodnaviria</taxon>
        <taxon>Heunggongvirae</taxon>
        <taxon>Uroviricota</taxon>
        <taxon>Caudoviricetes</taxon>
        <taxon>Mimasvirus</taxon>
        <taxon>Mimasvirus CBB</taxon>
    </lineage>
</organism>